<dbReference type="GO" id="GO:0005524">
    <property type="term" value="F:ATP binding"/>
    <property type="evidence" value="ECO:0007669"/>
    <property type="project" value="UniProtKB-KW"/>
</dbReference>
<dbReference type="RefSeq" id="WP_251410322.1">
    <property type="nucleotide sequence ID" value="NZ_JAMQGM010000012.1"/>
</dbReference>
<sequence length="137" mass="14201">MTTSGTEDGSSDDLGSEVTAHPDSVAHARSLLQDFLAAQPRPVGEQAAIDLLLIVSELVTNAIRHGGGVTSLRLAARPGLIDVEVGDHSDEMPVMRDPARGWGPGGYGWPLVCRLATEVDLTPAAGGGKSIRATLAH</sequence>
<proteinExistence type="predicted"/>
<evidence type="ECO:0000259" key="2">
    <source>
        <dbReference type="Pfam" id="PF13581"/>
    </source>
</evidence>
<feature type="domain" description="Histidine kinase/HSP90-like ATPase" evidence="2">
    <location>
        <begin position="19"/>
        <end position="134"/>
    </location>
</feature>
<reference evidence="3" key="1">
    <citation type="journal article" date="2023" name="Int. J. Syst. Evol. Microbiol.">
        <title>Streptomyces meridianus sp. nov. isolated from brackish water of the Tagus estuary in Alcochete, Portugal.</title>
        <authorList>
            <person name="Santos J.D.N."/>
            <person name="Klimek D."/>
            <person name="Calusinska M."/>
            <person name="Lobo Da Cunha A."/>
            <person name="Catita J."/>
            <person name="Goncalves H."/>
            <person name="Gonzalez I."/>
            <person name="Reyes F."/>
            <person name="Lage O.M."/>
        </authorList>
    </citation>
    <scope>NUCLEOTIDE SEQUENCE</scope>
    <source>
        <strain evidence="3">MTZ3.1</strain>
    </source>
</reference>
<dbReference type="Proteomes" id="UP001167160">
    <property type="component" value="Unassembled WGS sequence"/>
</dbReference>
<evidence type="ECO:0000256" key="1">
    <source>
        <dbReference type="ARBA" id="ARBA00022527"/>
    </source>
</evidence>
<dbReference type="CDD" id="cd16936">
    <property type="entry name" value="HATPase_RsbW-like"/>
    <property type="match status" value="1"/>
</dbReference>
<protein>
    <submittedName>
        <fullName evidence="3">ATP-binding protein</fullName>
    </submittedName>
</protein>
<keyword evidence="3" id="KW-0547">Nucleotide-binding</keyword>
<comment type="caution">
    <text evidence="3">The sequence shown here is derived from an EMBL/GenBank/DDBJ whole genome shotgun (WGS) entry which is preliminary data.</text>
</comment>
<dbReference type="PANTHER" id="PTHR35526:SF3">
    <property type="entry name" value="ANTI-SIGMA-F FACTOR RSBW"/>
    <property type="match status" value="1"/>
</dbReference>
<dbReference type="SUPFAM" id="SSF55874">
    <property type="entry name" value="ATPase domain of HSP90 chaperone/DNA topoisomerase II/histidine kinase"/>
    <property type="match status" value="1"/>
</dbReference>
<dbReference type="InterPro" id="IPR036890">
    <property type="entry name" value="HATPase_C_sf"/>
</dbReference>
<organism evidence="3 4">
    <name type="scientific">Streptomyces meridianus</name>
    <dbReference type="NCBI Taxonomy" id="2938945"/>
    <lineage>
        <taxon>Bacteria</taxon>
        <taxon>Bacillati</taxon>
        <taxon>Actinomycetota</taxon>
        <taxon>Actinomycetes</taxon>
        <taxon>Kitasatosporales</taxon>
        <taxon>Streptomycetaceae</taxon>
        <taxon>Streptomyces</taxon>
    </lineage>
</organism>
<dbReference type="Gene3D" id="3.30.565.10">
    <property type="entry name" value="Histidine kinase-like ATPase, C-terminal domain"/>
    <property type="match status" value="1"/>
</dbReference>
<gene>
    <name evidence="3" type="ORF">M1E25_05255</name>
</gene>
<dbReference type="Pfam" id="PF13581">
    <property type="entry name" value="HATPase_c_2"/>
    <property type="match status" value="1"/>
</dbReference>
<dbReference type="PANTHER" id="PTHR35526">
    <property type="entry name" value="ANTI-SIGMA-F FACTOR RSBW-RELATED"/>
    <property type="match status" value="1"/>
</dbReference>
<evidence type="ECO:0000313" key="4">
    <source>
        <dbReference type="Proteomes" id="UP001167160"/>
    </source>
</evidence>
<name>A0ABT0X544_9ACTN</name>
<keyword evidence="4" id="KW-1185">Reference proteome</keyword>
<keyword evidence="1" id="KW-0723">Serine/threonine-protein kinase</keyword>
<dbReference type="InterPro" id="IPR003594">
    <property type="entry name" value="HATPase_dom"/>
</dbReference>
<keyword evidence="1" id="KW-0808">Transferase</keyword>
<evidence type="ECO:0000313" key="3">
    <source>
        <dbReference type="EMBL" id="MCM2576767.1"/>
    </source>
</evidence>
<accession>A0ABT0X544</accession>
<keyword evidence="3" id="KW-0067">ATP-binding</keyword>
<keyword evidence="1" id="KW-0418">Kinase</keyword>
<dbReference type="EMBL" id="JAMQGM010000012">
    <property type="protein sequence ID" value="MCM2576767.1"/>
    <property type="molecule type" value="Genomic_DNA"/>
</dbReference>
<dbReference type="InterPro" id="IPR050267">
    <property type="entry name" value="Anti-sigma-factor_SerPK"/>
</dbReference>